<organism evidence="2 3">
    <name type="scientific">Nonomuraea purpurea</name>
    <dbReference type="NCBI Taxonomy" id="1849276"/>
    <lineage>
        <taxon>Bacteria</taxon>
        <taxon>Bacillati</taxon>
        <taxon>Actinomycetota</taxon>
        <taxon>Actinomycetes</taxon>
        <taxon>Streptosporangiales</taxon>
        <taxon>Streptosporangiaceae</taxon>
        <taxon>Nonomuraea</taxon>
    </lineage>
</organism>
<dbReference type="Proteomes" id="UP001595851">
    <property type="component" value="Unassembled WGS sequence"/>
</dbReference>
<dbReference type="RefSeq" id="WP_379534607.1">
    <property type="nucleotide sequence ID" value="NZ_JBHSBI010000037.1"/>
</dbReference>
<dbReference type="InterPro" id="IPR010982">
    <property type="entry name" value="Lambda_DNA-bd_dom_sf"/>
</dbReference>
<evidence type="ECO:0000313" key="2">
    <source>
        <dbReference type="EMBL" id="MFC4014781.1"/>
    </source>
</evidence>
<reference evidence="3" key="1">
    <citation type="journal article" date="2019" name="Int. J. Syst. Evol. Microbiol.">
        <title>The Global Catalogue of Microorganisms (GCM) 10K type strain sequencing project: providing services to taxonomists for standard genome sequencing and annotation.</title>
        <authorList>
            <consortium name="The Broad Institute Genomics Platform"/>
            <consortium name="The Broad Institute Genome Sequencing Center for Infectious Disease"/>
            <person name="Wu L."/>
            <person name="Ma J."/>
        </authorList>
    </citation>
    <scope>NUCLEOTIDE SEQUENCE [LARGE SCALE GENOMIC DNA]</scope>
    <source>
        <strain evidence="3">TBRC 1276</strain>
    </source>
</reference>
<protein>
    <submittedName>
        <fullName evidence="2">Helix-turn-helix domain-containing protein</fullName>
    </submittedName>
</protein>
<dbReference type="SUPFAM" id="SSF47413">
    <property type="entry name" value="lambda repressor-like DNA-binding domains"/>
    <property type="match status" value="1"/>
</dbReference>
<name>A0ABV8GLE8_9ACTN</name>
<comment type="caution">
    <text evidence="2">The sequence shown here is derived from an EMBL/GenBank/DDBJ whole genome shotgun (WGS) entry which is preliminary data.</text>
</comment>
<keyword evidence="3" id="KW-1185">Reference proteome</keyword>
<feature type="domain" description="HTH cro/C1-type" evidence="1">
    <location>
        <begin position="9"/>
        <end position="62"/>
    </location>
</feature>
<proteinExistence type="predicted"/>
<dbReference type="EMBL" id="JBHSBI010000037">
    <property type="protein sequence ID" value="MFC4014781.1"/>
    <property type="molecule type" value="Genomic_DNA"/>
</dbReference>
<dbReference type="Gene3D" id="1.10.260.40">
    <property type="entry name" value="lambda repressor-like DNA-binding domains"/>
    <property type="match status" value="1"/>
</dbReference>
<dbReference type="SMART" id="SM00530">
    <property type="entry name" value="HTH_XRE"/>
    <property type="match status" value="1"/>
</dbReference>
<evidence type="ECO:0000313" key="3">
    <source>
        <dbReference type="Proteomes" id="UP001595851"/>
    </source>
</evidence>
<sequence>MSDETFGQVLRRLRGNRTLEAVAHAADISISYVQKLEADGGKPSRRVVERLEVATNAQGALIEASEKIGKRYAPNAEILPPTAAMSSVRTVDINDYYEEEDATERRRLLQLAAGLGVASLTPDEALRQLVDLDLPLSIDDWELAVTDHLHALRTQSAASAQRTLHFDLVTVLRQLKHTASKLGLEHSDTRDLYRVLAALSTLNANALTRLGQDEAAIRWWRTARKSADASGDLHLRLGVRSTEVGVALGSGQRDIETVVRLLDAAQGIVEQVPHSYGAALMKVTRAKALSLVERHAEATRLLDEARDTLGTGRLPVSIMPAYWGTQRLPYAETCVYAAAGEEKKANEARERLSQDDYQYPTNARLMLAMCTVVRGGVDQGMKRAAEVLGSLPEQYRTHMIKHTARLVLKAVPMDQRDRPAVRDVRSLLAIEA</sequence>
<evidence type="ECO:0000259" key="1">
    <source>
        <dbReference type="SMART" id="SM00530"/>
    </source>
</evidence>
<dbReference type="Pfam" id="PF13560">
    <property type="entry name" value="HTH_31"/>
    <property type="match status" value="1"/>
</dbReference>
<gene>
    <name evidence="2" type="ORF">ACFOY2_46700</name>
</gene>
<dbReference type="InterPro" id="IPR001387">
    <property type="entry name" value="Cro/C1-type_HTH"/>
</dbReference>
<dbReference type="CDD" id="cd00093">
    <property type="entry name" value="HTH_XRE"/>
    <property type="match status" value="1"/>
</dbReference>
<accession>A0ABV8GLE8</accession>